<dbReference type="GO" id="GO:0003677">
    <property type="term" value="F:DNA binding"/>
    <property type="evidence" value="ECO:0007669"/>
    <property type="project" value="InterPro"/>
</dbReference>
<dbReference type="CDD" id="cd00093">
    <property type="entry name" value="HTH_XRE"/>
    <property type="match status" value="1"/>
</dbReference>
<evidence type="ECO:0000313" key="3">
    <source>
        <dbReference type="Proteomes" id="UP000509303"/>
    </source>
</evidence>
<evidence type="ECO:0000313" key="2">
    <source>
        <dbReference type="EMBL" id="QKW52185.1"/>
    </source>
</evidence>
<dbReference type="InterPro" id="IPR001387">
    <property type="entry name" value="Cro/C1-type_HTH"/>
</dbReference>
<dbReference type="Pfam" id="PF19054">
    <property type="entry name" value="DUF5753"/>
    <property type="match status" value="1"/>
</dbReference>
<sequence length="271" mass="29903">MSEGNPVRPKGAAAYFGDEVRALRESLAMSQERFADELHFGQSQVSKVENGTVLASEAFARAIDVLAGTPGVYLRLRTKLAKRSGHPDWFAPYVVLEQQATMIRMFNPLLLPGLVQTRAYASEVLRGGRPVDLEALVAARLERQAILTREEWPVRLWLVINEAVLRAQVGDAETMREQLLRVRDLAETPRHRVQVVPAGRLNTVAASSFGLLSFREGSDVAHVDGFPRGYVLAESNDVEVASDAYDLIRALALPPGDTAELIDQILKGYDQ</sequence>
<name>A0A7H8NCM2_9ACTN</name>
<accession>A0A7H8NCM2</accession>
<dbReference type="PROSITE" id="PS50943">
    <property type="entry name" value="HTH_CROC1"/>
    <property type="match status" value="1"/>
</dbReference>
<dbReference type="InterPro" id="IPR010982">
    <property type="entry name" value="Lambda_DNA-bd_dom_sf"/>
</dbReference>
<dbReference type="SUPFAM" id="SSF47413">
    <property type="entry name" value="lambda repressor-like DNA-binding domains"/>
    <property type="match status" value="1"/>
</dbReference>
<dbReference type="SMART" id="SM00530">
    <property type="entry name" value="HTH_XRE"/>
    <property type="match status" value="1"/>
</dbReference>
<dbReference type="AlphaFoldDB" id="A0A7H8NCM2"/>
<dbReference type="Pfam" id="PF13560">
    <property type="entry name" value="HTH_31"/>
    <property type="match status" value="1"/>
</dbReference>
<organism evidence="2 3">
    <name type="scientific">Streptomyces buecherae</name>
    <dbReference type="NCBI Taxonomy" id="2763006"/>
    <lineage>
        <taxon>Bacteria</taxon>
        <taxon>Bacillati</taxon>
        <taxon>Actinomycetota</taxon>
        <taxon>Actinomycetes</taxon>
        <taxon>Kitasatosporales</taxon>
        <taxon>Streptomycetaceae</taxon>
        <taxon>Streptomyces</taxon>
    </lineage>
</organism>
<keyword evidence="3" id="KW-1185">Reference proteome</keyword>
<dbReference type="InterPro" id="IPR043917">
    <property type="entry name" value="DUF5753"/>
</dbReference>
<dbReference type="RefSeq" id="WP_176163891.1">
    <property type="nucleotide sequence ID" value="NZ_CP054929.1"/>
</dbReference>
<evidence type="ECO:0000259" key="1">
    <source>
        <dbReference type="PROSITE" id="PS50943"/>
    </source>
</evidence>
<feature type="domain" description="HTH cro/C1-type" evidence="1">
    <location>
        <begin position="20"/>
        <end position="74"/>
    </location>
</feature>
<gene>
    <name evidence="2" type="ORF">HUT08_24575</name>
</gene>
<reference evidence="2 3" key="1">
    <citation type="submission" date="2020-06" db="EMBL/GenBank/DDBJ databases">
        <title>Genome mining for natural products.</title>
        <authorList>
            <person name="Zhang B."/>
            <person name="Shi J."/>
            <person name="Ge H."/>
        </authorList>
    </citation>
    <scope>NUCLEOTIDE SEQUENCE [LARGE SCALE GENOMIC DNA]</scope>
    <source>
        <strain evidence="2 3">NA00687</strain>
    </source>
</reference>
<protein>
    <submittedName>
        <fullName evidence="2">Helix-turn-helix transcriptional regulator</fullName>
    </submittedName>
</protein>
<proteinExistence type="predicted"/>
<dbReference type="EMBL" id="CP054929">
    <property type="protein sequence ID" value="QKW52185.1"/>
    <property type="molecule type" value="Genomic_DNA"/>
</dbReference>
<dbReference type="Proteomes" id="UP000509303">
    <property type="component" value="Chromosome"/>
</dbReference>
<dbReference type="Gene3D" id="1.10.260.40">
    <property type="entry name" value="lambda repressor-like DNA-binding domains"/>
    <property type="match status" value="1"/>
</dbReference>